<keyword evidence="3" id="KW-1185">Reference proteome</keyword>
<dbReference type="EMBL" id="RBAL01000015">
    <property type="protein sequence ID" value="RKN39011.1"/>
    <property type="molecule type" value="Genomic_DNA"/>
</dbReference>
<reference evidence="2 3" key="1">
    <citation type="journal article" date="2014" name="Int. J. Syst. Evol. Microbiol.">
        <title>Streptomyces hoynatensis sp. nov., isolated from deep marine sediment.</title>
        <authorList>
            <person name="Veyisoglu A."/>
            <person name="Sahin N."/>
        </authorList>
    </citation>
    <scope>NUCLEOTIDE SEQUENCE [LARGE SCALE GENOMIC DNA]</scope>
    <source>
        <strain evidence="2 3">KCTC 29097</strain>
    </source>
</reference>
<gene>
    <name evidence="2" type="ORF">D7294_22790</name>
</gene>
<name>A0A3A9YSI6_9ACTN</name>
<accession>A0A3A9YSI6</accession>
<comment type="caution">
    <text evidence="2">The sequence shown here is derived from an EMBL/GenBank/DDBJ whole genome shotgun (WGS) entry which is preliminary data.</text>
</comment>
<proteinExistence type="predicted"/>
<feature type="region of interest" description="Disordered" evidence="1">
    <location>
        <begin position="90"/>
        <end position="113"/>
    </location>
</feature>
<dbReference type="Proteomes" id="UP000272474">
    <property type="component" value="Unassembled WGS sequence"/>
</dbReference>
<dbReference type="AlphaFoldDB" id="A0A3A9YSI6"/>
<sequence>MRFRRRGGRREREALLYRLFEVIGPETERLAREGRVPAHLVLDISWDAVVAVVRERYRRGRDVHDLTVGSAASYRHLILECVRAREPSRTAPSREALREAEREQLTEEAAEADSPEERAALLYLRDHGFRAEEDGVVGLATALARLGRLDEEHLRAARAAYARRVERAVTGQVAWPDPQEVVTSLFGRPPGS</sequence>
<evidence type="ECO:0000313" key="2">
    <source>
        <dbReference type="EMBL" id="RKN39011.1"/>
    </source>
</evidence>
<evidence type="ECO:0000256" key="1">
    <source>
        <dbReference type="SAM" id="MobiDB-lite"/>
    </source>
</evidence>
<dbReference type="RefSeq" id="WP_120682730.1">
    <property type="nucleotide sequence ID" value="NZ_RBAL01000015.1"/>
</dbReference>
<evidence type="ECO:0000313" key="3">
    <source>
        <dbReference type="Proteomes" id="UP000272474"/>
    </source>
</evidence>
<organism evidence="2 3">
    <name type="scientific">Streptomyces hoynatensis</name>
    <dbReference type="NCBI Taxonomy" id="1141874"/>
    <lineage>
        <taxon>Bacteria</taxon>
        <taxon>Bacillati</taxon>
        <taxon>Actinomycetota</taxon>
        <taxon>Actinomycetes</taxon>
        <taxon>Kitasatosporales</taxon>
        <taxon>Streptomycetaceae</taxon>
        <taxon>Streptomyces</taxon>
    </lineage>
</organism>
<feature type="compositionally biased region" description="Basic and acidic residues" evidence="1">
    <location>
        <begin position="95"/>
        <end position="105"/>
    </location>
</feature>
<protein>
    <submittedName>
        <fullName evidence="2">Uncharacterized protein</fullName>
    </submittedName>
</protein>